<dbReference type="RefSeq" id="WP_079726785.1">
    <property type="nucleotide sequence ID" value="NZ_FUZP01000001.1"/>
</dbReference>
<dbReference type="SMART" id="SM00382">
    <property type="entry name" value="AAA"/>
    <property type="match status" value="2"/>
</dbReference>
<evidence type="ECO:0000313" key="7">
    <source>
        <dbReference type="Proteomes" id="UP000190857"/>
    </source>
</evidence>
<reference evidence="6 7" key="1">
    <citation type="submission" date="2017-02" db="EMBL/GenBank/DDBJ databases">
        <authorList>
            <person name="Peterson S.W."/>
        </authorList>
    </citation>
    <scope>NUCLEOTIDE SEQUENCE [LARGE SCALE GENOMIC DNA]</scope>
    <source>
        <strain evidence="6 7">VKM Ac-2059</strain>
    </source>
</reference>
<dbReference type="PROSITE" id="PS50893">
    <property type="entry name" value="ABC_TRANSPORTER_2"/>
    <property type="match status" value="2"/>
</dbReference>
<keyword evidence="2" id="KW-0677">Repeat</keyword>
<dbReference type="CDD" id="cd03216">
    <property type="entry name" value="ABC_Carb_Monos_I"/>
    <property type="match status" value="1"/>
</dbReference>
<dbReference type="Gene3D" id="3.40.50.300">
    <property type="entry name" value="P-loop containing nucleotide triphosphate hydrolases"/>
    <property type="match status" value="2"/>
</dbReference>
<evidence type="ECO:0000256" key="2">
    <source>
        <dbReference type="ARBA" id="ARBA00022737"/>
    </source>
</evidence>
<keyword evidence="4 6" id="KW-0067">ATP-binding</keyword>
<accession>A0A1T5IKZ5</accession>
<dbReference type="InterPro" id="IPR003593">
    <property type="entry name" value="AAA+_ATPase"/>
</dbReference>
<dbReference type="Proteomes" id="UP000190857">
    <property type="component" value="Unassembled WGS sequence"/>
</dbReference>
<sequence>MSVVDQLPGGIPNRGEVNPDAPIMLECVDLKKSFGGVPVLKGVSLKLEQGTITALSGENGAGKSTMMKIASGQYRPDEGRVLVRGEELPAGNPNAAHALGVAIVPQELASVLDTTVYENIFLGRERRRFGFLDRRRMIREATELLDDFGVDIPATARMGSLPVGLRQIVEIVKATSTGARVLLLDEPTSAIAEREVARLIGIMRRLRDRGVSLLFTTHKMEEIRAIADRVVVLRDGGLVTDAPLSTLTDDDIVTAMIGRELEDLFPERPEVRDETVLTIDELVVAPSGAPVSLSVKRGEIVGLAGLVGAGRTELIESIFGTRPVLSGTVTINGEKLRPGNPAASIAAGVALVPEDRKGAGAVLSMNILQNGTLPRLGQFSTFGWLKGRSRTAAVAKSMESVRLRSRGLDQEMETLSGGNQQKVVFARWLTADVNVLLLDEPTRGVDVGARSEIYRIITSLAADGMAVIMASSDLPEILSLSHRALVLRGQAVVGELDRDDLDDPGVQDRIFRLASGMTSHTKGATHD</sequence>
<feature type="domain" description="ABC transporter" evidence="5">
    <location>
        <begin position="25"/>
        <end position="260"/>
    </location>
</feature>
<keyword evidence="1" id="KW-0813">Transport</keyword>
<gene>
    <name evidence="6" type="ORF">SAMN06309945_0577</name>
</gene>
<evidence type="ECO:0000313" key="6">
    <source>
        <dbReference type="EMBL" id="SKC39780.1"/>
    </source>
</evidence>
<dbReference type="STRING" id="123320.SAMN06309945_0577"/>
<dbReference type="InterPro" id="IPR017871">
    <property type="entry name" value="ABC_transporter-like_CS"/>
</dbReference>
<keyword evidence="7" id="KW-1185">Reference proteome</keyword>
<keyword evidence="3" id="KW-0547">Nucleotide-binding</keyword>
<dbReference type="SUPFAM" id="SSF52540">
    <property type="entry name" value="P-loop containing nucleoside triphosphate hydrolases"/>
    <property type="match status" value="2"/>
</dbReference>
<protein>
    <submittedName>
        <fullName evidence="6">Monosaccharide ABC transporter ATP-binding protein, CUT2 family</fullName>
    </submittedName>
</protein>
<name>A0A1T5IKZ5_9MICO</name>
<dbReference type="InterPro" id="IPR003439">
    <property type="entry name" value="ABC_transporter-like_ATP-bd"/>
</dbReference>
<proteinExistence type="predicted"/>
<dbReference type="InterPro" id="IPR027417">
    <property type="entry name" value="P-loop_NTPase"/>
</dbReference>
<evidence type="ECO:0000256" key="1">
    <source>
        <dbReference type="ARBA" id="ARBA00022448"/>
    </source>
</evidence>
<dbReference type="PROSITE" id="PS00211">
    <property type="entry name" value="ABC_TRANSPORTER_1"/>
    <property type="match status" value="1"/>
</dbReference>
<dbReference type="CDD" id="cd03215">
    <property type="entry name" value="ABC_Carb_Monos_II"/>
    <property type="match status" value="1"/>
</dbReference>
<evidence type="ECO:0000256" key="3">
    <source>
        <dbReference type="ARBA" id="ARBA00022741"/>
    </source>
</evidence>
<dbReference type="GO" id="GO:0016887">
    <property type="term" value="F:ATP hydrolysis activity"/>
    <property type="evidence" value="ECO:0007669"/>
    <property type="project" value="InterPro"/>
</dbReference>
<evidence type="ECO:0000259" key="5">
    <source>
        <dbReference type="PROSITE" id="PS50893"/>
    </source>
</evidence>
<organism evidence="6 7">
    <name type="scientific">Okibacterium fritillariae</name>
    <dbReference type="NCBI Taxonomy" id="123320"/>
    <lineage>
        <taxon>Bacteria</taxon>
        <taxon>Bacillati</taxon>
        <taxon>Actinomycetota</taxon>
        <taxon>Actinomycetes</taxon>
        <taxon>Micrococcales</taxon>
        <taxon>Microbacteriaceae</taxon>
        <taxon>Okibacterium</taxon>
    </lineage>
</organism>
<dbReference type="AlphaFoldDB" id="A0A1T5IKZ5"/>
<dbReference type="Pfam" id="PF00005">
    <property type="entry name" value="ABC_tran"/>
    <property type="match status" value="2"/>
</dbReference>
<dbReference type="PANTHER" id="PTHR43790:SF9">
    <property type="entry name" value="GALACTOFURANOSE TRANSPORTER ATP-BINDING PROTEIN YTFR"/>
    <property type="match status" value="1"/>
</dbReference>
<dbReference type="PANTHER" id="PTHR43790">
    <property type="entry name" value="CARBOHYDRATE TRANSPORT ATP-BINDING PROTEIN MG119-RELATED"/>
    <property type="match status" value="1"/>
</dbReference>
<evidence type="ECO:0000256" key="4">
    <source>
        <dbReference type="ARBA" id="ARBA00022840"/>
    </source>
</evidence>
<dbReference type="GO" id="GO:0005524">
    <property type="term" value="F:ATP binding"/>
    <property type="evidence" value="ECO:0007669"/>
    <property type="project" value="UniProtKB-KW"/>
</dbReference>
<dbReference type="InterPro" id="IPR050107">
    <property type="entry name" value="ABC_carbohydrate_import_ATPase"/>
</dbReference>
<dbReference type="EMBL" id="FUZP01000001">
    <property type="protein sequence ID" value="SKC39780.1"/>
    <property type="molecule type" value="Genomic_DNA"/>
</dbReference>
<feature type="domain" description="ABC transporter" evidence="5">
    <location>
        <begin position="271"/>
        <end position="514"/>
    </location>
</feature>